<keyword evidence="7 8" id="KW-0472">Membrane</keyword>
<dbReference type="PANTHER" id="PTHR30472">
    <property type="entry name" value="FERRIC ENTEROBACTIN TRANSPORT SYSTEM PERMEASE PROTEIN"/>
    <property type="match status" value="1"/>
</dbReference>
<protein>
    <submittedName>
        <fullName evidence="9">Iron ABC transporter permease</fullName>
    </submittedName>
</protein>
<feature type="transmembrane region" description="Helical" evidence="8">
    <location>
        <begin position="148"/>
        <end position="168"/>
    </location>
</feature>
<dbReference type="InterPro" id="IPR000522">
    <property type="entry name" value="ABC_transptr_permease_BtuC"/>
</dbReference>
<dbReference type="FunFam" id="1.10.3470.10:FF:000001">
    <property type="entry name" value="Vitamin B12 ABC transporter permease BtuC"/>
    <property type="match status" value="1"/>
</dbReference>
<dbReference type="Gene3D" id="1.10.3470.10">
    <property type="entry name" value="ABC transporter involved in vitamin B12 uptake, BtuC"/>
    <property type="match status" value="1"/>
</dbReference>
<dbReference type="CDD" id="cd06550">
    <property type="entry name" value="TM_ABC_iron-siderophores_like"/>
    <property type="match status" value="1"/>
</dbReference>
<dbReference type="Proteomes" id="UP000182486">
    <property type="component" value="Unassembled WGS sequence"/>
</dbReference>
<evidence type="ECO:0000256" key="7">
    <source>
        <dbReference type="ARBA" id="ARBA00023136"/>
    </source>
</evidence>
<dbReference type="InterPro" id="IPR037294">
    <property type="entry name" value="ABC_BtuC-like"/>
</dbReference>
<keyword evidence="4" id="KW-1003">Cell membrane</keyword>
<feature type="transmembrane region" description="Helical" evidence="8">
    <location>
        <begin position="118"/>
        <end position="136"/>
    </location>
</feature>
<dbReference type="AlphaFoldDB" id="A0A1K0H2V6"/>
<evidence type="ECO:0000256" key="1">
    <source>
        <dbReference type="ARBA" id="ARBA00004651"/>
    </source>
</evidence>
<accession>A0A1K0H2V6</accession>
<evidence type="ECO:0000256" key="4">
    <source>
        <dbReference type="ARBA" id="ARBA00022475"/>
    </source>
</evidence>
<dbReference type="RefSeq" id="WP_071802981.1">
    <property type="nucleotide sequence ID" value="NZ_MEIA01000007.1"/>
</dbReference>
<comment type="caution">
    <text evidence="9">The sequence shown here is derived from an EMBL/GenBank/DDBJ whole genome shotgun (WGS) entry which is preliminary data.</text>
</comment>
<evidence type="ECO:0000256" key="8">
    <source>
        <dbReference type="SAM" id="Phobius"/>
    </source>
</evidence>
<feature type="transmembrane region" description="Helical" evidence="8">
    <location>
        <begin position="92"/>
        <end position="112"/>
    </location>
</feature>
<sequence>MGSRARRMSVILVALALLALAVLASLALGSKPIPVGDVLSALRDGDGGEHATIVRGMRVPRTLVGLEVGAALALAGVAMQALTRNPLADPRILGVSAGAAAGVVTAIAVFGITTLTGYVWFGLVGAAVAGVLVYAVTGRAGVSPVNVALAGAAVDASLGALIYGLLAVDARTFDEYRFWAVGALAGRTPDMAAQVLPFVMAGLLLAVVAARGLDALALGDDVARGLGFRVGRVRLAAAGAAVLLTGAAVAVAGPIAFVGLAVPHLARGLVGADHRWVVAVSVLLGPALVLAADVVGRVITPPGEVPTGVVTALVGAPLLVVLVHRARAVSA</sequence>
<feature type="transmembrane region" description="Helical" evidence="8">
    <location>
        <begin position="307"/>
        <end position="326"/>
    </location>
</feature>
<dbReference type="GO" id="GO:0033214">
    <property type="term" value="P:siderophore-iron import into cell"/>
    <property type="evidence" value="ECO:0007669"/>
    <property type="project" value="TreeGrafter"/>
</dbReference>
<dbReference type="GO" id="GO:0022857">
    <property type="term" value="F:transmembrane transporter activity"/>
    <property type="evidence" value="ECO:0007669"/>
    <property type="project" value="InterPro"/>
</dbReference>
<organism evidence="9 10">
    <name type="scientific">Couchioplanes caeruleus subsp. caeruleus</name>
    <dbReference type="NCBI Taxonomy" id="56427"/>
    <lineage>
        <taxon>Bacteria</taxon>
        <taxon>Bacillati</taxon>
        <taxon>Actinomycetota</taxon>
        <taxon>Actinomycetes</taxon>
        <taxon>Micromonosporales</taxon>
        <taxon>Micromonosporaceae</taxon>
        <taxon>Couchioplanes</taxon>
    </lineage>
</organism>
<evidence type="ECO:0000256" key="5">
    <source>
        <dbReference type="ARBA" id="ARBA00022692"/>
    </source>
</evidence>
<comment type="similarity">
    <text evidence="2">Belongs to the binding-protein-dependent transport system permease family. FecCD subfamily.</text>
</comment>
<keyword evidence="10" id="KW-1185">Reference proteome</keyword>
<keyword evidence="3" id="KW-0813">Transport</keyword>
<proteinExistence type="inferred from homology"/>
<feature type="transmembrane region" description="Helical" evidence="8">
    <location>
        <begin position="195"/>
        <end position="214"/>
    </location>
</feature>
<evidence type="ECO:0000313" key="9">
    <source>
        <dbReference type="EMBL" id="OJF16035.1"/>
    </source>
</evidence>
<dbReference type="SUPFAM" id="SSF81345">
    <property type="entry name" value="ABC transporter involved in vitamin B12 uptake, BtuC"/>
    <property type="match status" value="1"/>
</dbReference>
<evidence type="ECO:0000256" key="6">
    <source>
        <dbReference type="ARBA" id="ARBA00022989"/>
    </source>
</evidence>
<feature type="transmembrane region" description="Helical" evidence="8">
    <location>
        <begin position="235"/>
        <end position="262"/>
    </location>
</feature>
<comment type="subcellular location">
    <subcellularLocation>
        <location evidence="1">Cell membrane</location>
        <topology evidence="1">Multi-pass membrane protein</topology>
    </subcellularLocation>
</comment>
<dbReference type="EMBL" id="MEIA01000007">
    <property type="protein sequence ID" value="OJF16035.1"/>
    <property type="molecule type" value="Genomic_DNA"/>
</dbReference>
<dbReference type="PANTHER" id="PTHR30472:SF1">
    <property type="entry name" value="FE(3+) DICITRATE TRANSPORT SYSTEM PERMEASE PROTEIN FECC-RELATED"/>
    <property type="match status" value="1"/>
</dbReference>
<feature type="transmembrane region" description="Helical" evidence="8">
    <location>
        <begin position="274"/>
        <end position="295"/>
    </location>
</feature>
<evidence type="ECO:0000313" key="10">
    <source>
        <dbReference type="Proteomes" id="UP000182486"/>
    </source>
</evidence>
<dbReference type="GO" id="GO:0005886">
    <property type="term" value="C:plasma membrane"/>
    <property type="evidence" value="ECO:0007669"/>
    <property type="project" value="UniProtKB-SubCell"/>
</dbReference>
<name>A0A1K0H2V6_9ACTN</name>
<feature type="transmembrane region" description="Helical" evidence="8">
    <location>
        <begin position="63"/>
        <end position="83"/>
    </location>
</feature>
<dbReference type="Pfam" id="PF01032">
    <property type="entry name" value="FecCD"/>
    <property type="match status" value="1"/>
</dbReference>
<evidence type="ECO:0000256" key="3">
    <source>
        <dbReference type="ARBA" id="ARBA00022448"/>
    </source>
</evidence>
<keyword evidence="6 8" id="KW-1133">Transmembrane helix</keyword>
<evidence type="ECO:0000256" key="2">
    <source>
        <dbReference type="ARBA" id="ARBA00007935"/>
    </source>
</evidence>
<reference evidence="9 10" key="1">
    <citation type="submission" date="2016-09" db="EMBL/GenBank/DDBJ databases">
        <title>Couchioplanes caeruleus draft genome sequence.</title>
        <authorList>
            <person name="Sheehan J."/>
            <person name="Caffrey P."/>
        </authorList>
    </citation>
    <scope>NUCLEOTIDE SEQUENCE [LARGE SCALE GENOMIC DNA]</scope>
    <source>
        <strain evidence="9 10">DSM 43634</strain>
    </source>
</reference>
<gene>
    <name evidence="9" type="ORF">BG844_02050</name>
</gene>
<keyword evidence="5 8" id="KW-0812">Transmembrane</keyword>